<dbReference type="Proteomes" id="UP001355207">
    <property type="component" value="Chromosome 6"/>
</dbReference>
<organism evidence="1 2">
    <name type="scientific">Kwoniella dendrophila CBS 6074</name>
    <dbReference type="NCBI Taxonomy" id="1295534"/>
    <lineage>
        <taxon>Eukaryota</taxon>
        <taxon>Fungi</taxon>
        <taxon>Dikarya</taxon>
        <taxon>Basidiomycota</taxon>
        <taxon>Agaricomycotina</taxon>
        <taxon>Tremellomycetes</taxon>
        <taxon>Tremellales</taxon>
        <taxon>Cryptococcaceae</taxon>
        <taxon>Kwoniella</taxon>
    </lineage>
</organism>
<evidence type="ECO:0000313" key="2">
    <source>
        <dbReference type="Proteomes" id="UP001355207"/>
    </source>
</evidence>
<proteinExistence type="predicted"/>
<protein>
    <submittedName>
        <fullName evidence="1">Uncharacterized protein</fullName>
    </submittedName>
</protein>
<dbReference type="AlphaFoldDB" id="A0AAX4JZ15"/>
<sequence length="273" mass="31812">MSSNPVSAISPGSRNNHNRISASSLWLSRAESVMKVLNGSLNEEEDSIEFLRSRGYGNPSEFDMKKILYIKHNKEYLQGLSEQLEDDMNLLRLFSDITVEKDYIDHEGDNQQCHRHKNINLNDPSGSQEELKRRVIINNELFSDFSSNGSIYQIINNEPNLKPTLVSHEMESSSIKSIIHENILTCRRTEELKNQYKKVHDELFDFYSETRTETETNSKIKFVYDKMTILSKALDSSDWIIRYYPKKLSELRNFLDVHTKLDDSMFRSSVKKV</sequence>
<gene>
    <name evidence="1" type="ORF">L201_004881</name>
</gene>
<reference evidence="1 2" key="1">
    <citation type="submission" date="2024-01" db="EMBL/GenBank/DDBJ databases">
        <title>Comparative genomics of Cryptococcus and Kwoniella reveals pathogenesis evolution and contrasting modes of karyotype evolution via chromosome fusion or intercentromeric recombination.</title>
        <authorList>
            <person name="Coelho M.A."/>
            <person name="David-Palma M."/>
            <person name="Shea T."/>
            <person name="Bowers K."/>
            <person name="McGinley-Smith S."/>
            <person name="Mohammad A.W."/>
            <person name="Gnirke A."/>
            <person name="Yurkov A.M."/>
            <person name="Nowrousian M."/>
            <person name="Sun S."/>
            <person name="Cuomo C.A."/>
            <person name="Heitman J."/>
        </authorList>
    </citation>
    <scope>NUCLEOTIDE SEQUENCE [LARGE SCALE GENOMIC DNA]</scope>
    <source>
        <strain evidence="1 2">CBS 6074</strain>
    </source>
</reference>
<keyword evidence="2" id="KW-1185">Reference proteome</keyword>
<accession>A0AAX4JZ15</accession>
<name>A0AAX4JZ15_9TREE</name>
<dbReference type="RefSeq" id="XP_066076715.1">
    <property type="nucleotide sequence ID" value="XM_066220618.1"/>
</dbReference>
<dbReference type="GeneID" id="91095551"/>
<dbReference type="EMBL" id="CP144103">
    <property type="protein sequence ID" value="WWC89952.1"/>
    <property type="molecule type" value="Genomic_DNA"/>
</dbReference>
<evidence type="ECO:0000313" key="1">
    <source>
        <dbReference type="EMBL" id="WWC89952.1"/>
    </source>
</evidence>